<reference evidence="3 4" key="1">
    <citation type="submission" date="2018-09" db="EMBL/GenBank/DDBJ databases">
        <title>Metagenome Assembled Genomes from an Advanced Water Purification Facility.</title>
        <authorList>
            <person name="Stamps B.W."/>
            <person name="Spear J.R."/>
        </authorList>
    </citation>
    <scope>NUCLEOTIDE SEQUENCE [LARGE SCALE GENOMIC DNA]</scope>
    <source>
        <strain evidence="3">Bin_29_2</strain>
    </source>
</reference>
<evidence type="ECO:0000256" key="1">
    <source>
        <dbReference type="SAM" id="Coils"/>
    </source>
</evidence>
<evidence type="ECO:0000313" key="4">
    <source>
        <dbReference type="Proteomes" id="UP000321797"/>
    </source>
</evidence>
<dbReference type="Proteomes" id="UP000321797">
    <property type="component" value="Unassembled WGS sequence"/>
</dbReference>
<dbReference type="EMBL" id="SSGD01000095">
    <property type="protein sequence ID" value="TXI53931.1"/>
    <property type="molecule type" value="Genomic_DNA"/>
</dbReference>
<feature type="coiled-coil region" evidence="1">
    <location>
        <begin position="417"/>
        <end position="444"/>
    </location>
</feature>
<dbReference type="Gene3D" id="3.40.50.300">
    <property type="entry name" value="P-loop containing nucleotide triphosphate hydrolases"/>
    <property type="match status" value="1"/>
</dbReference>
<dbReference type="InterPro" id="IPR027417">
    <property type="entry name" value="P-loop_NTPase"/>
</dbReference>
<evidence type="ECO:0008006" key="5">
    <source>
        <dbReference type="Google" id="ProtNLM"/>
    </source>
</evidence>
<dbReference type="SUPFAM" id="SSF52540">
    <property type="entry name" value="P-loop containing nucleoside triphosphate hydrolases"/>
    <property type="match status" value="1"/>
</dbReference>
<feature type="region of interest" description="Disordered" evidence="2">
    <location>
        <begin position="391"/>
        <end position="417"/>
    </location>
</feature>
<evidence type="ECO:0000313" key="3">
    <source>
        <dbReference type="EMBL" id="TXI53931.1"/>
    </source>
</evidence>
<gene>
    <name evidence="3" type="ORF">E6Q54_15775</name>
</gene>
<proteinExistence type="predicted"/>
<dbReference type="RefSeq" id="WP_276761831.1">
    <property type="nucleotide sequence ID" value="NZ_SSGD01000095.1"/>
</dbReference>
<dbReference type="Pfam" id="PF13481">
    <property type="entry name" value="AAA_25"/>
    <property type="match status" value="1"/>
</dbReference>
<name>A0A5C7XWT2_9MYCO</name>
<sequence length="449" mass="50146">MGSPAIERRESNVWVIDPKRRNGHRLDAESHTDIFGEPVEPAPDASYRPVAMAEALKAKPVVPDIGWRVDGRCLLYRGKTHLIYGTFETAKSWLALHFAAQVLVAGKRVCYLDYEDSAESIGQRLLALGVPFDILVDPQRFMYVHPERSLADESERQAFDELLSQELDLAVVDGVTEAMSLEGLDGNPGKDIAAWQHMCPNAIARRTGAATVCIDHLPKDKSNQAMAIGGQHKMSGLSGAAYVLDLKDPFGKGLVGRSMVRVRKDRPGGVRGLLGTDYRVSDRTHLVAELVMDARDPDRLNVRLYEPHVRVLGSDRPTWCMEKASRYIESVADPSRRSVRKTTEHLWANVTGDSGETVARDLWRKALDCLVDDEFMKQVDGPRKSKVYQSLRPYRQDSDPQASTYDENAPTPGELEVIANRDRVRQLEHEKEKALAELQGIEQELKGKG</sequence>
<organism evidence="3 4">
    <name type="scientific">Mycolicibacter arupensis</name>
    <dbReference type="NCBI Taxonomy" id="342002"/>
    <lineage>
        <taxon>Bacteria</taxon>
        <taxon>Bacillati</taxon>
        <taxon>Actinomycetota</taxon>
        <taxon>Actinomycetes</taxon>
        <taxon>Mycobacteriales</taxon>
        <taxon>Mycobacteriaceae</taxon>
        <taxon>Mycolicibacter</taxon>
    </lineage>
</organism>
<keyword evidence="1" id="KW-0175">Coiled coil</keyword>
<comment type="caution">
    <text evidence="3">The sequence shown here is derived from an EMBL/GenBank/DDBJ whole genome shotgun (WGS) entry which is preliminary data.</text>
</comment>
<protein>
    <recommendedName>
        <fullName evidence="5">Recombinase RecA</fullName>
    </recommendedName>
</protein>
<dbReference type="AlphaFoldDB" id="A0A5C7XWT2"/>
<evidence type="ECO:0000256" key="2">
    <source>
        <dbReference type="SAM" id="MobiDB-lite"/>
    </source>
</evidence>
<accession>A0A5C7XWT2</accession>